<accession>A0A1H5NFY4</accession>
<gene>
    <name evidence="1" type="ORF">SAMN04489800_3507</name>
</gene>
<dbReference type="Pfam" id="PF13988">
    <property type="entry name" value="DUF4225"/>
    <property type="match status" value="1"/>
</dbReference>
<dbReference type="OrthoDB" id="7021051at2"/>
<organism evidence="1 2">
    <name type="scientific">Pseudomonas deceptionensis</name>
    <dbReference type="NCBI Taxonomy" id="882211"/>
    <lineage>
        <taxon>Bacteria</taxon>
        <taxon>Pseudomonadati</taxon>
        <taxon>Pseudomonadota</taxon>
        <taxon>Gammaproteobacteria</taxon>
        <taxon>Pseudomonadales</taxon>
        <taxon>Pseudomonadaceae</taxon>
        <taxon>Pseudomonas</taxon>
    </lineage>
</organism>
<proteinExistence type="predicted"/>
<dbReference type="AlphaFoldDB" id="A0A1H5NFY4"/>
<dbReference type="EMBL" id="FNUD01000002">
    <property type="protein sequence ID" value="SEF00370.1"/>
    <property type="molecule type" value="Genomic_DNA"/>
</dbReference>
<name>A0A1H5NFY4_PSEDM</name>
<evidence type="ECO:0000313" key="2">
    <source>
        <dbReference type="Proteomes" id="UP000183613"/>
    </source>
</evidence>
<dbReference type="RefSeq" id="WP_074836846.1">
    <property type="nucleotide sequence ID" value="NZ_FNUD01000002.1"/>
</dbReference>
<evidence type="ECO:0000313" key="1">
    <source>
        <dbReference type="EMBL" id="SEF00370.1"/>
    </source>
</evidence>
<comment type="caution">
    <text evidence="1">The sequence shown here is derived from an EMBL/GenBank/DDBJ whole genome shotgun (WGS) entry which is preliminary data.</text>
</comment>
<evidence type="ECO:0008006" key="3">
    <source>
        <dbReference type="Google" id="ProtNLM"/>
    </source>
</evidence>
<reference evidence="1" key="1">
    <citation type="submission" date="2016-10" db="EMBL/GenBank/DDBJ databases">
        <authorList>
            <person name="Varghese N."/>
            <person name="Submissions S."/>
        </authorList>
    </citation>
    <scope>NUCLEOTIDE SEQUENCE [LARGE SCALE GENOMIC DNA]</scope>
    <source>
        <strain evidence="1">LMG 25555</strain>
    </source>
</reference>
<protein>
    <recommendedName>
        <fullName evidence="3">DUF4225 domain-containing protein</fullName>
    </recommendedName>
</protein>
<dbReference type="InterPro" id="IPR025320">
    <property type="entry name" value="DUF4225"/>
</dbReference>
<sequence>MNEESCDIHDVTRAASDLATVGCYLGTRHFIDGFTRLRFSSLVSSYANQIIQAVDEGVISAWRGLQEIRAEHAELESKAKFYAQNGVGILAGGMQVEAGIVVTGATGGLGVVPGAFLVAHGTNNIAEGVANIYNGPDALSARGPIRRAYQAIFRDSYSGNVAYYSTDLFLSGYGMLRAVRKPGAVQLFRFDPINNQKAYQQASSLALLFEGLADAITLNSLTDTHPSETHKEQLCLVSKLFTQHPLILAYKCAIQLSLTEYRLKRRLCIRLVLRGEKLRLPPRQLFP</sequence>
<dbReference type="Proteomes" id="UP000183613">
    <property type="component" value="Unassembled WGS sequence"/>
</dbReference>
<keyword evidence="2" id="KW-1185">Reference proteome</keyword>